<dbReference type="Proteomes" id="UP001595855">
    <property type="component" value="Unassembled WGS sequence"/>
</dbReference>
<keyword evidence="3" id="KW-1185">Reference proteome</keyword>
<feature type="compositionally biased region" description="Polar residues" evidence="1">
    <location>
        <begin position="1"/>
        <end position="21"/>
    </location>
</feature>
<dbReference type="RefSeq" id="WP_271320917.1">
    <property type="nucleotide sequence ID" value="NZ_BAAATN010000001.1"/>
</dbReference>
<accession>A0ABV9WNL7</accession>
<evidence type="ECO:0000313" key="2">
    <source>
        <dbReference type="EMBL" id="MFC5014869.1"/>
    </source>
</evidence>
<sequence>MVRRSQSSNPRSTVVLTSGTDWGTRAAGQRRASGAEVPVPRRQPAKIKALHQALGLARAAINRKNWNAARYALSRARAVANALPADVVVQEREQLSALRKKYAARDTPAARAARQAKGTPVKRTGGGGKKAASKPTAKQVPARKAVRTPKPAPVRELGDRLIDRASLGYAPRDQAGGRPV</sequence>
<evidence type="ECO:0000313" key="3">
    <source>
        <dbReference type="Proteomes" id="UP001595855"/>
    </source>
</evidence>
<feature type="region of interest" description="Disordered" evidence="1">
    <location>
        <begin position="1"/>
        <end position="41"/>
    </location>
</feature>
<proteinExistence type="predicted"/>
<feature type="region of interest" description="Disordered" evidence="1">
    <location>
        <begin position="100"/>
        <end position="180"/>
    </location>
</feature>
<organism evidence="2 3">
    <name type="scientific">Streptomyces lienomycini</name>
    <dbReference type="NCBI Taxonomy" id="284035"/>
    <lineage>
        <taxon>Bacteria</taxon>
        <taxon>Bacillati</taxon>
        <taxon>Actinomycetota</taxon>
        <taxon>Actinomycetes</taxon>
        <taxon>Kitasatosporales</taxon>
        <taxon>Streptomycetaceae</taxon>
        <taxon>Streptomyces</taxon>
    </lineage>
</organism>
<protein>
    <submittedName>
        <fullName evidence="2">Uncharacterized protein</fullName>
    </submittedName>
</protein>
<comment type="caution">
    <text evidence="2">The sequence shown here is derived from an EMBL/GenBank/DDBJ whole genome shotgun (WGS) entry which is preliminary data.</text>
</comment>
<gene>
    <name evidence="2" type="ORF">ACFPRC_08240</name>
</gene>
<dbReference type="EMBL" id="JBHSJO010000001">
    <property type="protein sequence ID" value="MFC5014869.1"/>
    <property type="molecule type" value="Genomic_DNA"/>
</dbReference>
<evidence type="ECO:0000256" key="1">
    <source>
        <dbReference type="SAM" id="MobiDB-lite"/>
    </source>
</evidence>
<feature type="compositionally biased region" description="Low complexity" evidence="1">
    <location>
        <begin position="105"/>
        <end position="116"/>
    </location>
</feature>
<reference evidence="3" key="1">
    <citation type="journal article" date="2019" name="Int. J. Syst. Evol. Microbiol.">
        <title>The Global Catalogue of Microorganisms (GCM) 10K type strain sequencing project: providing services to taxonomists for standard genome sequencing and annotation.</title>
        <authorList>
            <consortium name="The Broad Institute Genomics Platform"/>
            <consortium name="The Broad Institute Genome Sequencing Center for Infectious Disease"/>
            <person name="Wu L."/>
            <person name="Ma J."/>
        </authorList>
    </citation>
    <scope>NUCLEOTIDE SEQUENCE [LARGE SCALE GENOMIC DNA]</scope>
    <source>
        <strain evidence="3">CGMCC 4.1542</strain>
    </source>
</reference>
<name>A0ABV9WNL7_9ACTN</name>